<proteinExistence type="predicted"/>
<reference evidence="5" key="1">
    <citation type="journal article" date="2021" name="Sci. Rep.">
        <title>Diploid genomic architecture of Nitzschia inconspicua, an elite biomass production diatom.</title>
        <authorList>
            <person name="Oliver A."/>
            <person name="Podell S."/>
            <person name="Pinowska A."/>
            <person name="Traller J.C."/>
            <person name="Smith S.R."/>
            <person name="McClure R."/>
            <person name="Beliaev A."/>
            <person name="Bohutskyi P."/>
            <person name="Hill E.A."/>
            <person name="Rabines A."/>
            <person name="Zheng H."/>
            <person name="Allen L.Z."/>
            <person name="Kuo A."/>
            <person name="Grigoriev I.V."/>
            <person name="Allen A.E."/>
            <person name="Hazlebeck D."/>
            <person name="Allen E.E."/>
        </authorList>
    </citation>
    <scope>NUCLEOTIDE SEQUENCE</scope>
    <source>
        <strain evidence="5">Hildebrandi</strain>
    </source>
</reference>
<name>A0A9K3PL61_9STRA</name>
<organism evidence="5 6">
    <name type="scientific">Nitzschia inconspicua</name>
    <dbReference type="NCBI Taxonomy" id="303405"/>
    <lineage>
        <taxon>Eukaryota</taxon>
        <taxon>Sar</taxon>
        <taxon>Stramenopiles</taxon>
        <taxon>Ochrophyta</taxon>
        <taxon>Bacillariophyta</taxon>
        <taxon>Bacillariophyceae</taxon>
        <taxon>Bacillariophycidae</taxon>
        <taxon>Bacillariales</taxon>
        <taxon>Bacillariaceae</taxon>
        <taxon>Nitzschia</taxon>
    </lineage>
</organism>
<accession>A0A9K3PL61</accession>
<dbReference type="GO" id="GO:0016787">
    <property type="term" value="F:hydrolase activity"/>
    <property type="evidence" value="ECO:0007669"/>
    <property type="project" value="UniProtKB-KW"/>
</dbReference>
<keyword evidence="4" id="KW-0812">Transmembrane</keyword>
<reference evidence="5" key="2">
    <citation type="submission" date="2021-04" db="EMBL/GenBank/DDBJ databases">
        <authorList>
            <person name="Podell S."/>
        </authorList>
    </citation>
    <scope>NUCLEOTIDE SEQUENCE</scope>
    <source>
        <strain evidence="5">Hildebrandi</strain>
    </source>
</reference>
<keyword evidence="2 5" id="KW-0378">Hydrolase</keyword>
<keyword evidence="4" id="KW-0472">Membrane</keyword>
<dbReference type="Pfam" id="PF12710">
    <property type="entry name" value="HAD"/>
    <property type="match status" value="1"/>
</dbReference>
<dbReference type="PANTHER" id="PTHR43344:SF13">
    <property type="entry name" value="PHOSPHATASE RV3661-RELATED"/>
    <property type="match status" value="1"/>
</dbReference>
<evidence type="ECO:0000256" key="4">
    <source>
        <dbReference type="SAM" id="Phobius"/>
    </source>
</evidence>
<dbReference type="InterPro" id="IPR050582">
    <property type="entry name" value="HAD-like_SerB"/>
</dbReference>
<gene>
    <name evidence="5" type="ORF">IV203_010748</name>
</gene>
<evidence type="ECO:0000256" key="2">
    <source>
        <dbReference type="ARBA" id="ARBA00022801"/>
    </source>
</evidence>
<feature type="transmembrane region" description="Helical" evidence="4">
    <location>
        <begin position="44"/>
        <end position="63"/>
    </location>
</feature>
<evidence type="ECO:0000256" key="3">
    <source>
        <dbReference type="ARBA" id="ARBA00022842"/>
    </source>
</evidence>
<sequence>MAPEKQQYLRPGAFFDFDKTILATDSQGKEAEDLWKKSWEQGNYWLFLKMAWFAFFWCTLYEWGLIGGETINHVYIFLVYREIRLKDLEENGRLLYSDVLRALLHDEMLLTMKDHHEKGHAVIVVSATPVHLLQPFVDEFREIVDAMSATRIEVGVSGLPRKGVICIGNQKAVAQRRFAEELGLNLATSFAYTDHHHDLEFLESVKHKIVVNPTPQLEIIAKKREWKILRLQSHKVRKT</sequence>
<evidence type="ECO:0000313" key="5">
    <source>
        <dbReference type="EMBL" id="KAG7351388.1"/>
    </source>
</evidence>
<keyword evidence="6" id="KW-1185">Reference proteome</keyword>
<keyword evidence="3" id="KW-0460">Magnesium</keyword>
<dbReference type="PANTHER" id="PTHR43344">
    <property type="entry name" value="PHOSPHOSERINE PHOSPHATASE"/>
    <property type="match status" value="1"/>
</dbReference>
<protein>
    <submittedName>
        <fullName evidence="5">HAD-superfamily hydrolase</fullName>
    </submittedName>
</protein>
<keyword evidence="4" id="KW-1133">Transmembrane helix</keyword>
<dbReference type="GO" id="GO:0046872">
    <property type="term" value="F:metal ion binding"/>
    <property type="evidence" value="ECO:0007669"/>
    <property type="project" value="UniProtKB-KW"/>
</dbReference>
<dbReference type="AlphaFoldDB" id="A0A9K3PL61"/>
<keyword evidence="1" id="KW-0479">Metal-binding</keyword>
<evidence type="ECO:0000256" key="1">
    <source>
        <dbReference type="ARBA" id="ARBA00022723"/>
    </source>
</evidence>
<comment type="caution">
    <text evidence="5">The sequence shown here is derived from an EMBL/GenBank/DDBJ whole genome shotgun (WGS) entry which is preliminary data.</text>
</comment>
<evidence type="ECO:0000313" key="6">
    <source>
        <dbReference type="Proteomes" id="UP000693970"/>
    </source>
</evidence>
<dbReference type="Proteomes" id="UP000693970">
    <property type="component" value="Unassembled WGS sequence"/>
</dbReference>
<dbReference type="EMBL" id="JAGRRH010000018">
    <property type="protein sequence ID" value="KAG7351388.1"/>
    <property type="molecule type" value="Genomic_DNA"/>
</dbReference>
<dbReference type="OrthoDB" id="495821at2759"/>